<evidence type="ECO:0000259" key="1">
    <source>
        <dbReference type="PROSITE" id="PS51352"/>
    </source>
</evidence>
<accession>A0ABU5INA5</accession>
<dbReference type="InterPro" id="IPR036249">
    <property type="entry name" value="Thioredoxin-like_sf"/>
</dbReference>
<feature type="domain" description="Thioredoxin" evidence="1">
    <location>
        <begin position="26"/>
        <end position="166"/>
    </location>
</feature>
<dbReference type="SUPFAM" id="SSF52833">
    <property type="entry name" value="Thioredoxin-like"/>
    <property type="match status" value="1"/>
</dbReference>
<name>A0ABU5INA5_9BURK</name>
<dbReference type="PANTHER" id="PTHR42852:SF18">
    <property type="entry name" value="CHROMOSOME UNDETERMINED SCAFFOLD_47, WHOLE GENOME SHOTGUN SEQUENCE"/>
    <property type="match status" value="1"/>
</dbReference>
<proteinExistence type="predicted"/>
<dbReference type="EMBL" id="JAXOJX010000066">
    <property type="protein sequence ID" value="MDZ5460360.1"/>
    <property type="molecule type" value="Genomic_DNA"/>
</dbReference>
<gene>
    <name evidence="2" type="ORF">SM757_27645</name>
</gene>
<organism evidence="2 3">
    <name type="scientific">Azohydromonas lata</name>
    <dbReference type="NCBI Taxonomy" id="45677"/>
    <lineage>
        <taxon>Bacteria</taxon>
        <taxon>Pseudomonadati</taxon>
        <taxon>Pseudomonadota</taxon>
        <taxon>Betaproteobacteria</taxon>
        <taxon>Burkholderiales</taxon>
        <taxon>Sphaerotilaceae</taxon>
        <taxon>Azohydromonas</taxon>
    </lineage>
</organism>
<dbReference type="Gene3D" id="3.40.30.10">
    <property type="entry name" value="Glutaredoxin"/>
    <property type="match status" value="1"/>
</dbReference>
<protein>
    <submittedName>
        <fullName evidence="2">TlpA disulfide reductase family protein</fullName>
    </submittedName>
</protein>
<dbReference type="InterPro" id="IPR013740">
    <property type="entry name" value="Redoxin"/>
</dbReference>
<keyword evidence="3" id="KW-1185">Reference proteome</keyword>
<dbReference type="InterPro" id="IPR050553">
    <property type="entry name" value="Thioredoxin_ResA/DsbE_sf"/>
</dbReference>
<evidence type="ECO:0000313" key="2">
    <source>
        <dbReference type="EMBL" id="MDZ5460360.1"/>
    </source>
</evidence>
<dbReference type="PROSITE" id="PS51352">
    <property type="entry name" value="THIOREDOXIN_2"/>
    <property type="match status" value="1"/>
</dbReference>
<evidence type="ECO:0000313" key="3">
    <source>
        <dbReference type="Proteomes" id="UP001293718"/>
    </source>
</evidence>
<comment type="caution">
    <text evidence="2">The sequence shown here is derived from an EMBL/GenBank/DDBJ whole genome shotgun (WGS) entry which is preliminary data.</text>
</comment>
<dbReference type="Pfam" id="PF08534">
    <property type="entry name" value="Redoxin"/>
    <property type="match status" value="1"/>
</dbReference>
<dbReference type="RefSeq" id="WP_157118673.1">
    <property type="nucleotide sequence ID" value="NZ_JAXOJX010000066.1"/>
</dbReference>
<dbReference type="Proteomes" id="UP001293718">
    <property type="component" value="Unassembled WGS sequence"/>
</dbReference>
<dbReference type="InterPro" id="IPR013766">
    <property type="entry name" value="Thioredoxin_domain"/>
</dbReference>
<dbReference type="PANTHER" id="PTHR42852">
    <property type="entry name" value="THIOL:DISULFIDE INTERCHANGE PROTEIN DSBE"/>
    <property type="match status" value="1"/>
</dbReference>
<dbReference type="CDD" id="cd02966">
    <property type="entry name" value="TlpA_like_family"/>
    <property type="match status" value="1"/>
</dbReference>
<reference evidence="2 3" key="1">
    <citation type="submission" date="2023-11" db="EMBL/GenBank/DDBJ databases">
        <title>Draft genome of Azohydromonas lata strain H1 (DSM1123), a polyhydroxyalkanoate producer.</title>
        <authorList>
            <person name="Traversa D."/>
            <person name="D'Addabbo P."/>
            <person name="Pazzani C."/>
            <person name="Manzari C."/>
            <person name="Chiara M."/>
            <person name="Scrascia M."/>
        </authorList>
    </citation>
    <scope>NUCLEOTIDE SEQUENCE [LARGE SCALE GENOMIC DNA]</scope>
    <source>
        <strain evidence="2 3">H1</strain>
    </source>
</reference>
<sequence>MNLRRPLVGVAAAVALVAGVLAWQSMGSREAAPVVSYTLLDGRTASTESLKGKVVLVNFWATSCTTCVAEMPQIVATYNKFKDRGFETLAVAMSYDPPAYVSKFAQTRQLPFNVAIDNTGQIAQRFGDIQLTPTTFLLDQQGRIVKRYVGAPDFAALHALVEDLLKKG</sequence>